<dbReference type="NCBIfam" id="NF038228">
    <property type="entry name" value="IcmH_DotU_IVB"/>
    <property type="match status" value="1"/>
</dbReference>
<dbReference type="PROSITE" id="PS51123">
    <property type="entry name" value="OMPA_2"/>
    <property type="match status" value="1"/>
</dbReference>
<feature type="transmembrane region" description="Helical" evidence="3">
    <location>
        <begin position="255"/>
        <end position="276"/>
    </location>
</feature>
<name>A0AA37T0Y6_9ALTE</name>
<dbReference type="NCBIfam" id="TIGR03349">
    <property type="entry name" value="IV_VI_DotU"/>
    <property type="match status" value="1"/>
</dbReference>
<dbReference type="EMBL" id="BSOT01000006">
    <property type="protein sequence ID" value="GLR71904.1"/>
    <property type="molecule type" value="Genomic_DNA"/>
</dbReference>
<keyword evidence="1 3" id="KW-0472">Membrane</keyword>
<gene>
    <name evidence="5" type="ORF">GCM10007852_28120</name>
</gene>
<dbReference type="PANTHER" id="PTHR38033:SF1">
    <property type="entry name" value="DOTU FAMILY TYPE IV_VI SECRETION SYSTEM PROTEIN"/>
    <property type="match status" value="1"/>
</dbReference>
<dbReference type="PANTHER" id="PTHR38033">
    <property type="entry name" value="MEMBRANE PROTEIN-RELATED"/>
    <property type="match status" value="1"/>
</dbReference>
<proteinExistence type="predicted"/>
<feature type="region of interest" description="Disordered" evidence="2">
    <location>
        <begin position="1"/>
        <end position="62"/>
    </location>
</feature>
<reference evidence="5" key="1">
    <citation type="journal article" date="2014" name="Int. J. Syst. Evol. Microbiol.">
        <title>Complete genome sequence of Corynebacterium casei LMG S-19264T (=DSM 44701T), isolated from a smear-ripened cheese.</title>
        <authorList>
            <consortium name="US DOE Joint Genome Institute (JGI-PGF)"/>
            <person name="Walter F."/>
            <person name="Albersmeier A."/>
            <person name="Kalinowski J."/>
            <person name="Ruckert C."/>
        </authorList>
    </citation>
    <scope>NUCLEOTIDE SEQUENCE</scope>
    <source>
        <strain evidence="5">NBRC 110023</strain>
    </source>
</reference>
<reference evidence="5" key="2">
    <citation type="submission" date="2023-01" db="EMBL/GenBank/DDBJ databases">
        <title>Draft genome sequence of Agaribacter marinus strain NBRC 110023.</title>
        <authorList>
            <person name="Sun Q."/>
            <person name="Mori K."/>
        </authorList>
    </citation>
    <scope>NUCLEOTIDE SEQUENCE</scope>
    <source>
        <strain evidence="5">NBRC 110023</strain>
    </source>
</reference>
<evidence type="ECO:0000256" key="3">
    <source>
        <dbReference type="SAM" id="Phobius"/>
    </source>
</evidence>
<keyword evidence="5" id="KW-0966">Cell projection</keyword>
<keyword evidence="3" id="KW-1133">Transmembrane helix</keyword>
<sequence length="456" mass="50319">MNDDDDLSKTMVIPNPGGRRKVGEVGQPAQSIPPQHGGPPHGQPPQHITQSANTYGNIGDASANMPRIETENILLSCADDILVLAGSLRTLEPNNTIEQLRRDIEALFAKLDKQLTDHSLPQEVTLTARYLLCCLIDELVLSTPWGLDSAWSHQTLLGKYHNETSGGEKFFLIANKLMEQPQRNIDLIELCYVCLSMGFRGKYRLSQTGENDIVQISQMLYQPITLYRPVVGDLSPAWQGISDDKPSLEKRVPPILFFMILAFICIAAYIAFLSNLHAKASPLYQKVEGIGWSDVVLQIKNNQAPEVKLPDVATQLRSRLSQSIADNKLVVDIKDGMLIVRLVSTQLFPSGSAKVNKNELPEVNVLVDTLNQYASSVIIVGHTDSTGRADSNWVISRKRATAVEAWLNTANTPPSQTLTRGVADTQPLVDDANSDFNQSLNRRVELILVVKDELAP</sequence>
<evidence type="ECO:0000259" key="4">
    <source>
        <dbReference type="PROSITE" id="PS51123"/>
    </source>
</evidence>
<keyword evidence="3" id="KW-0812">Transmembrane</keyword>
<organism evidence="5 6">
    <name type="scientific">Agaribacter marinus</name>
    <dbReference type="NCBI Taxonomy" id="1431249"/>
    <lineage>
        <taxon>Bacteria</taxon>
        <taxon>Pseudomonadati</taxon>
        <taxon>Pseudomonadota</taxon>
        <taxon>Gammaproteobacteria</taxon>
        <taxon>Alteromonadales</taxon>
        <taxon>Alteromonadaceae</taxon>
        <taxon>Agaribacter</taxon>
    </lineage>
</organism>
<evidence type="ECO:0000313" key="5">
    <source>
        <dbReference type="EMBL" id="GLR71904.1"/>
    </source>
</evidence>
<feature type="domain" description="OmpA-like" evidence="4">
    <location>
        <begin position="335"/>
        <end position="452"/>
    </location>
</feature>
<dbReference type="Gene3D" id="3.30.1330.60">
    <property type="entry name" value="OmpA-like domain"/>
    <property type="match status" value="1"/>
</dbReference>
<dbReference type="Gene3D" id="1.25.40.590">
    <property type="entry name" value="Type IV / VI secretion system, DotU"/>
    <property type="match status" value="1"/>
</dbReference>
<dbReference type="Pfam" id="PF09850">
    <property type="entry name" value="DotU"/>
    <property type="match status" value="1"/>
</dbReference>
<comment type="caution">
    <text evidence="5">The sequence shown here is derived from an EMBL/GenBank/DDBJ whole genome shotgun (WGS) entry which is preliminary data.</text>
</comment>
<evidence type="ECO:0000256" key="1">
    <source>
        <dbReference type="PROSITE-ProRule" id="PRU00473"/>
    </source>
</evidence>
<dbReference type="SUPFAM" id="SSF103088">
    <property type="entry name" value="OmpA-like"/>
    <property type="match status" value="1"/>
</dbReference>
<evidence type="ECO:0000256" key="2">
    <source>
        <dbReference type="SAM" id="MobiDB-lite"/>
    </source>
</evidence>
<keyword evidence="6" id="KW-1185">Reference proteome</keyword>
<accession>A0AA37T0Y6</accession>
<dbReference type="Proteomes" id="UP001156601">
    <property type="component" value="Unassembled WGS sequence"/>
</dbReference>
<evidence type="ECO:0000313" key="6">
    <source>
        <dbReference type="Proteomes" id="UP001156601"/>
    </source>
</evidence>
<dbReference type="AlphaFoldDB" id="A0AA37T0Y6"/>
<dbReference type="RefSeq" id="WP_284218239.1">
    <property type="nucleotide sequence ID" value="NZ_BSOT01000006.1"/>
</dbReference>
<dbReference type="CDD" id="cd07185">
    <property type="entry name" value="OmpA_C-like"/>
    <property type="match status" value="1"/>
</dbReference>
<dbReference type="InterPro" id="IPR036737">
    <property type="entry name" value="OmpA-like_sf"/>
</dbReference>
<protein>
    <submittedName>
        <fullName evidence="5">Flagellar motor protein</fullName>
    </submittedName>
</protein>
<dbReference type="InterPro" id="IPR038522">
    <property type="entry name" value="T4/T6SS_DotU_sf"/>
</dbReference>
<dbReference type="GO" id="GO:0016020">
    <property type="term" value="C:membrane"/>
    <property type="evidence" value="ECO:0007669"/>
    <property type="project" value="UniProtKB-UniRule"/>
</dbReference>
<dbReference type="InterPro" id="IPR017732">
    <property type="entry name" value="T4/T6SS_DotU"/>
</dbReference>
<keyword evidence="5" id="KW-0282">Flagellum</keyword>
<keyword evidence="5" id="KW-0969">Cilium</keyword>
<dbReference type="Pfam" id="PF00691">
    <property type="entry name" value="OmpA"/>
    <property type="match status" value="1"/>
</dbReference>
<dbReference type="InterPro" id="IPR006665">
    <property type="entry name" value="OmpA-like"/>
</dbReference>